<dbReference type="AlphaFoldDB" id="A0A7S8E605"/>
<name>A0A7S8E605_9CHLR</name>
<proteinExistence type="predicted"/>
<sequence length="145" mass="16284">MCTPSPVIPVVEVETVHLAITPLAPPEVTPFPCDDDLVMENWVTTVSFARIQVLAAYQSTFQRSRDEVVDDMETVLRQYRLLLQAGVPECGEEVNDQLINVLWQSMGMLQAYGNGEDRDYATMRGELELELDAIIEDALNLLIID</sequence>
<dbReference type="RefSeq" id="WP_195169099.1">
    <property type="nucleotide sequence ID" value="NZ_CP062983.1"/>
</dbReference>
<organism evidence="1 2">
    <name type="scientific">Phototrophicus methaneseepsis</name>
    <dbReference type="NCBI Taxonomy" id="2710758"/>
    <lineage>
        <taxon>Bacteria</taxon>
        <taxon>Bacillati</taxon>
        <taxon>Chloroflexota</taxon>
        <taxon>Candidatus Thermofontia</taxon>
        <taxon>Phototrophicales</taxon>
        <taxon>Phototrophicaceae</taxon>
        <taxon>Phototrophicus</taxon>
    </lineage>
</organism>
<evidence type="ECO:0000313" key="2">
    <source>
        <dbReference type="Proteomes" id="UP000594468"/>
    </source>
</evidence>
<accession>A0A7S8E605</accession>
<keyword evidence="2" id="KW-1185">Reference proteome</keyword>
<protein>
    <submittedName>
        <fullName evidence="1">Uncharacterized protein</fullName>
    </submittedName>
</protein>
<gene>
    <name evidence="1" type="ORF">G4Y79_15080</name>
</gene>
<dbReference type="KEGG" id="pmet:G4Y79_15080"/>
<dbReference type="EMBL" id="CP062983">
    <property type="protein sequence ID" value="QPC81026.1"/>
    <property type="molecule type" value="Genomic_DNA"/>
</dbReference>
<evidence type="ECO:0000313" key="1">
    <source>
        <dbReference type="EMBL" id="QPC81026.1"/>
    </source>
</evidence>
<dbReference type="Proteomes" id="UP000594468">
    <property type="component" value="Chromosome"/>
</dbReference>
<reference evidence="1 2" key="1">
    <citation type="submission" date="2020-02" db="EMBL/GenBank/DDBJ databases">
        <authorList>
            <person name="Zheng R.K."/>
            <person name="Sun C.M."/>
        </authorList>
    </citation>
    <scope>NUCLEOTIDE SEQUENCE [LARGE SCALE GENOMIC DNA]</scope>
    <source>
        <strain evidence="2">rifampicinis</strain>
    </source>
</reference>